<evidence type="ECO:0000256" key="10">
    <source>
        <dbReference type="ARBA" id="ARBA00023316"/>
    </source>
</evidence>
<keyword evidence="8" id="KW-1133">Transmembrane helix</keyword>
<evidence type="ECO:0000256" key="5">
    <source>
        <dbReference type="ARBA" id="ARBA00022692"/>
    </source>
</evidence>
<feature type="domain" description="Glycosyl transferase family 51" evidence="11">
    <location>
        <begin position="17"/>
        <end position="182"/>
    </location>
</feature>
<evidence type="ECO:0000256" key="1">
    <source>
        <dbReference type="ARBA" id="ARBA00022475"/>
    </source>
</evidence>
<evidence type="ECO:0000313" key="12">
    <source>
        <dbReference type="EMBL" id="SFL21754.1"/>
    </source>
</evidence>
<dbReference type="PANTHER" id="PTHR30400:SF0">
    <property type="entry name" value="BIOSYNTHETIC PEPTIDOGLYCAN TRANSGLYCOSYLASE"/>
    <property type="match status" value="1"/>
</dbReference>
<keyword evidence="5" id="KW-0812">Transmembrane</keyword>
<dbReference type="Proteomes" id="UP000199533">
    <property type="component" value="Unassembled WGS sequence"/>
</dbReference>
<dbReference type="EMBL" id="FOSP01000043">
    <property type="protein sequence ID" value="SFL21754.1"/>
    <property type="molecule type" value="Genomic_DNA"/>
</dbReference>
<dbReference type="Gene3D" id="1.10.3810.10">
    <property type="entry name" value="Biosynthetic peptidoglycan transglycosylase-like"/>
    <property type="match status" value="1"/>
</dbReference>
<gene>
    <name evidence="12" type="ORF">SAMN05216302_104319</name>
</gene>
<evidence type="ECO:0000259" key="11">
    <source>
        <dbReference type="Pfam" id="PF00912"/>
    </source>
</evidence>
<sequence length="188" mass="21533">MQSQLQSLREKDPAATLRHTWLPYRKISYEMKRAIIVAEDSKFLHHNGFDYASIQSAFKKNLAQGKITAGGSTISQQLAKNLFLSEQKSLWRKFQEAIITVMLETIMSKKRILEIYLNVIEWGNGVFGVEAAAQHYYGHSAVSLTQHQATLLAAMVTNPRFYDDNRDSQHLFKKRQVLLNRLHSANVP</sequence>
<dbReference type="InterPro" id="IPR011812">
    <property type="entry name" value="Pep_trsgly"/>
</dbReference>
<keyword evidence="1" id="KW-1003">Cell membrane</keyword>
<evidence type="ECO:0000256" key="2">
    <source>
        <dbReference type="ARBA" id="ARBA00022519"/>
    </source>
</evidence>
<evidence type="ECO:0000256" key="3">
    <source>
        <dbReference type="ARBA" id="ARBA00022676"/>
    </source>
</evidence>
<proteinExistence type="predicted"/>
<dbReference type="InterPro" id="IPR023346">
    <property type="entry name" value="Lysozyme-like_dom_sf"/>
</dbReference>
<evidence type="ECO:0000256" key="9">
    <source>
        <dbReference type="ARBA" id="ARBA00023136"/>
    </source>
</evidence>
<evidence type="ECO:0000256" key="8">
    <source>
        <dbReference type="ARBA" id="ARBA00022989"/>
    </source>
</evidence>
<dbReference type="InterPro" id="IPR036950">
    <property type="entry name" value="PBP_transglycosylase"/>
</dbReference>
<name>A0A1I4FVC3_9PROT</name>
<keyword evidence="13" id="KW-1185">Reference proteome</keyword>
<keyword evidence="2" id="KW-0997">Cell inner membrane</keyword>
<dbReference type="GO" id="GO:0009274">
    <property type="term" value="C:peptidoglycan-based cell wall"/>
    <property type="evidence" value="ECO:0007669"/>
    <property type="project" value="InterPro"/>
</dbReference>
<organism evidence="12 13">
    <name type="scientific">Nitrosomonas aestuarii</name>
    <dbReference type="NCBI Taxonomy" id="52441"/>
    <lineage>
        <taxon>Bacteria</taxon>
        <taxon>Pseudomonadati</taxon>
        <taxon>Pseudomonadota</taxon>
        <taxon>Betaproteobacteria</taxon>
        <taxon>Nitrosomonadales</taxon>
        <taxon>Nitrosomonadaceae</taxon>
        <taxon>Nitrosomonas</taxon>
    </lineage>
</organism>
<dbReference type="GO" id="GO:0008360">
    <property type="term" value="P:regulation of cell shape"/>
    <property type="evidence" value="ECO:0007669"/>
    <property type="project" value="UniProtKB-KW"/>
</dbReference>
<dbReference type="GO" id="GO:0016763">
    <property type="term" value="F:pentosyltransferase activity"/>
    <property type="evidence" value="ECO:0007669"/>
    <property type="project" value="InterPro"/>
</dbReference>
<evidence type="ECO:0000256" key="7">
    <source>
        <dbReference type="ARBA" id="ARBA00022984"/>
    </source>
</evidence>
<keyword evidence="7" id="KW-0573">Peptidoglycan synthesis</keyword>
<dbReference type="NCBIfam" id="TIGR02070">
    <property type="entry name" value="mono_pep_trsgly"/>
    <property type="match status" value="1"/>
</dbReference>
<evidence type="ECO:0000256" key="4">
    <source>
        <dbReference type="ARBA" id="ARBA00022679"/>
    </source>
</evidence>
<keyword evidence="4" id="KW-0808">Transferase</keyword>
<keyword evidence="9" id="KW-0472">Membrane</keyword>
<protein>
    <submittedName>
        <fullName evidence="12">Monofunctional biosynthetic peptidoglycan transglycosylase</fullName>
    </submittedName>
</protein>
<dbReference type="AlphaFoldDB" id="A0A1I4FVC3"/>
<dbReference type="Pfam" id="PF00912">
    <property type="entry name" value="Transgly"/>
    <property type="match status" value="1"/>
</dbReference>
<dbReference type="PANTHER" id="PTHR30400">
    <property type="entry name" value="MONOFUNCTIONAL BIOSYNTHETIC PEPTIDOGLYCAN TRANSGLYCOSYLASE"/>
    <property type="match status" value="1"/>
</dbReference>
<dbReference type="GO" id="GO:0071555">
    <property type="term" value="P:cell wall organization"/>
    <property type="evidence" value="ECO:0007669"/>
    <property type="project" value="UniProtKB-KW"/>
</dbReference>
<reference evidence="13" key="1">
    <citation type="submission" date="2016-10" db="EMBL/GenBank/DDBJ databases">
        <authorList>
            <person name="Varghese N."/>
            <person name="Submissions S."/>
        </authorList>
    </citation>
    <scope>NUCLEOTIDE SEQUENCE [LARGE SCALE GENOMIC DNA]</scope>
    <source>
        <strain evidence="13">Nm69</strain>
    </source>
</reference>
<keyword evidence="6" id="KW-0133">Cell shape</keyword>
<dbReference type="GO" id="GO:0016020">
    <property type="term" value="C:membrane"/>
    <property type="evidence" value="ECO:0007669"/>
    <property type="project" value="InterPro"/>
</dbReference>
<accession>A0A1I4FVC3</accession>
<keyword evidence="3" id="KW-0328">Glycosyltransferase</keyword>
<dbReference type="InterPro" id="IPR001264">
    <property type="entry name" value="Glyco_trans_51"/>
</dbReference>
<evidence type="ECO:0000313" key="13">
    <source>
        <dbReference type="Proteomes" id="UP000199533"/>
    </source>
</evidence>
<evidence type="ECO:0000256" key="6">
    <source>
        <dbReference type="ARBA" id="ARBA00022960"/>
    </source>
</evidence>
<keyword evidence="10" id="KW-0961">Cell wall biogenesis/degradation</keyword>
<dbReference type="SUPFAM" id="SSF53955">
    <property type="entry name" value="Lysozyme-like"/>
    <property type="match status" value="1"/>
</dbReference>
<dbReference type="GO" id="GO:0009252">
    <property type="term" value="P:peptidoglycan biosynthetic process"/>
    <property type="evidence" value="ECO:0007669"/>
    <property type="project" value="UniProtKB-KW"/>
</dbReference>
<dbReference type="STRING" id="52441.SAMN05216302_104319"/>